<dbReference type="PANTHER" id="PTHR11538">
    <property type="entry name" value="PHENYLALANYL-TRNA SYNTHETASE"/>
    <property type="match status" value="1"/>
</dbReference>
<keyword evidence="6" id="KW-0436">Ligase</keyword>
<keyword evidence="5" id="KW-0963">Cytoplasm</keyword>
<evidence type="ECO:0000256" key="8">
    <source>
        <dbReference type="ARBA" id="ARBA00022741"/>
    </source>
</evidence>
<dbReference type="InterPro" id="IPR004529">
    <property type="entry name" value="Phe-tRNA-synth_IIc_asu"/>
</dbReference>
<dbReference type="GO" id="GO:0009328">
    <property type="term" value="C:phenylalanine-tRNA ligase complex"/>
    <property type="evidence" value="ECO:0007669"/>
    <property type="project" value="TreeGrafter"/>
</dbReference>
<dbReference type="InterPro" id="IPR002319">
    <property type="entry name" value="Phenylalanyl-tRNA_Synthase"/>
</dbReference>
<name>A0AA88GHG8_NAELO</name>
<evidence type="ECO:0000259" key="14">
    <source>
        <dbReference type="PROSITE" id="PS50862"/>
    </source>
</evidence>
<protein>
    <recommendedName>
        <fullName evidence="4">phenylalanine--tRNA ligase</fullName>
        <ecNumber evidence="4">6.1.1.20</ecNumber>
    </recommendedName>
    <alternativeName>
        <fullName evidence="13">Phenylalanyl-tRNA synthetase alpha subunit</fullName>
    </alternativeName>
</protein>
<dbReference type="SUPFAM" id="SSF55681">
    <property type="entry name" value="Class II aaRS and biotin synthetases"/>
    <property type="match status" value="1"/>
</dbReference>
<accession>A0AA88GHG8</accession>
<reference evidence="15 16" key="1">
    <citation type="journal article" date="2018" name="BMC Genomics">
        <title>The genome of Naegleria lovaniensis, the basis for a comparative approach to unravel pathogenicity factors of the human pathogenic amoeba N. fowleri.</title>
        <authorList>
            <person name="Liechti N."/>
            <person name="Schurch N."/>
            <person name="Bruggmann R."/>
            <person name="Wittwer M."/>
        </authorList>
    </citation>
    <scope>NUCLEOTIDE SEQUENCE [LARGE SCALE GENOMIC DNA]</scope>
    <source>
        <strain evidence="15 16">ATCC 30569</strain>
    </source>
</reference>
<dbReference type="Proteomes" id="UP000816034">
    <property type="component" value="Unassembled WGS sequence"/>
</dbReference>
<keyword evidence="16" id="KW-1185">Reference proteome</keyword>
<evidence type="ECO:0000256" key="9">
    <source>
        <dbReference type="ARBA" id="ARBA00022840"/>
    </source>
</evidence>
<evidence type="ECO:0000256" key="1">
    <source>
        <dbReference type="ARBA" id="ARBA00001946"/>
    </source>
</evidence>
<evidence type="ECO:0000313" key="15">
    <source>
        <dbReference type="EMBL" id="KAG2377569.1"/>
    </source>
</evidence>
<comment type="similarity">
    <text evidence="3">Belongs to the class-II aminoacyl-tRNA synthetase family. Phe-tRNA synthetase alpha subunit type 2 subfamily.</text>
</comment>
<evidence type="ECO:0000256" key="5">
    <source>
        <dbReference type="ARBA" id="ARBA00022490"/>
    </source>
</evidence>
<dbReference type="InterPro" id="IPR040724">
    <property type="entry name" value="PheRS_DBD1"/>
</dbReference>
<dbReference type="GO" id="GO:0006432">
    <property type="term" value="P:phenylalanyl-tRNA aminoacylation"/>
    <property type="evidence" value="ECO:0007669"/>
    <property type="project" value="InterPro"/>
</dbReference>
<evidence type="ECO:0000256" key="4">
    <source>
        <dbReference type="ARBA" id="ARBA00012814"/>
    </source>
</evidence>
<comment type="caution">
    <text evidence="15">The sequence shown here is derived from an EMBL/GenBank/DDBJ whole genome shotgun (WGS) entry which is preliminary data.</text>
</comment>
<keyword evidence="7" id="KW-0479">Metal-binding</keyword>
<evidence type="ECO:0000256" key="12">
    <source>
        <dbReference type="ARBA" id="ARBA00023146"/>
    </source>
</evidence>
<evidence type="ECO:0000256" key="7">
    <source>
        <dbReference type="ARBA" id="ARBA00022723"/>
    </source>
</evidence>
<dbReference type="InterPro" id="IPR006195">
    <property type="entry name" value="aa-tRNA-synth_II"/>
</dbReference>
<dbReference type="GO" id="GO:0046872">
    <property type="term" value="F:metal ion binding"/>
    <property type="evidence" value="ECO:0007669"/>
    <property type="project" value="UniProtKB-KW"/>
</dbReference>
<keyword evidence="8" id="KW-0547">Nucleotide-binding</keyword>
<keyword evidence="12" id="KW-0030">Aminoacyl-tRNA synthetase</keyword>
<dbReference type="Pfam" id="PF18552">
    <property type="entry name" value="PheRS_DBD1"/>
    <property type="match status" value="1"/>
</dbReference>
<dbReference type="RefSeq" id="XP_044544831.1">
    <property type="nucleotide sequence ID" value="XM_044699233.1"/>
</dbReference>
<dbReference type="GO" id="GO:0004826">
    <property type="term" value="F:phenylalanine-tRNA ligase activity"/>
    <property type="evidence" value="ECO:0007669"/>
    <property type="project" value="UniProtKB-EC"/>
</dbReference>
<dbReference type="NCBIfam" id="TIGR00468">
    <property type="entry name" value="pheS"/>
    <property type="match status" value="1"/>
</dbReference>
<evidence type="ECO:0000256" key="10">
    <source>
        <dbReference type="ARBA" id="ARBA00022842"/>
    </source>
</evidence>
<feature type="domain" description="Aminoacyl-transfer RNA synthetases class-II family profile" evidence="14">
    <location>
        <begin position="275"/>
        <end position="541"/>
    </location>
</feature>
<dbReference type="GO" id="GO:0000049">
    <property type="term" value="F:tRNA binding"/>
    <property type="evidence" value="ECO:0007669"/>
    <property type="project" value="InterPro"/>
</dbReference>
<dbReference type="GeneID" id="68101539"/>
<evidence type="ECO:0000256" key="2">
    <source>
        <dbReference type="ARBA" id="ARBA00004496"/>
    </source>
</evidence>
<dbReference type="NCBIfam" id="NF003210">
    <property type="entry name" value="PRK04172.1"/>
    <property type="match status" value="1"/>
</dbReference>
<dbReference type="AlphaFoldDB" id="A0AA88GHG8"/>
<dbReference type="Gene3D" id="3.30.930.10">
    <property type="entry name" value="Bira Bifunctional Protein, Domain 2"/>
    <property type="match status" value="1"/>
</dbReference>
<dbReference type="EMBL" id="PYSW02000037">
    <property type="protein sequence ID" value="KAG2377569.1"/>
    <property type="molecule type" value="Genomic_DNA"/>
</dbReference>
<dbReference type="InterPro" id="IPR045864">
    <property type="entry name" value="aa-tRNA-synth_II/BPL/LPL"/>
</dbReference>
<organism evidence="15 16">
    <name type="scientific">Naegleria lovaniensis</name>
    <name type="common">Amoeba</name>
    <dbReference type="NCBI Taxonomy" id="51637"/>
    <lineage>
        <taxon>Eukaryota</taxon>
        <taxon>Discoba</taxon>
        <taxon>Heterolobosea</taxon>
        <taxon>Tetramitia</taxon>
        <taxon>Eutetramitia</taxon>
        <taxon>Vahlkampfiidae</taxon>
        <taxon>Naegleria</taxon>
    </lineage>
</organism>
<gene>
    <name evidence="15" type="ORF">C9374_009085</name>
</gene>
<dbReference type="GO" id="GO:0005829">
    <property type="term" value="C:cytosol"/>
    <property type="evidence" value="ECO:0007669"/>
    <property type="project" value="TreeGrafter"/>
</dbReference>
<evidence type="ECO:0000313" key="16">
    <source>
        <dbReference type="Proteomes" id="UP000816034"/>
    </source>
</evidence>
<sequence>MMMDDTQVLNYIDQHGSIQNSVEYAHSVNVDHQQLYGIINSLTLSEILAFEKKECVKASPTGEGLEIIQLGQSPEIKLVTLLINSPDGVDVSILKEKLGASFDSAVMNSRKNQWVTQEKGSTIMKKADTITQIPDDAALKQLKIVTEKFVFTELDKVKGKNLEELKLIEYANLNVKDDTDPNYTQSKQQLIDQGKFLSSAAFSQLKSRKLVKVDTIKYFYVTKGPKFSVQRQKQETDLTSDLLATGNWESASFKPYNFKAHGKRSENGYLHTLLKVRTEFRKVFLELGFEEMTTNNFVESSFWNFDALFQPQQHPARDAHDTFFLEYPKECISLPTDGYVETVQKTHENGGFGSIGYRYDWKIEEAKKNLLRTHTTAVSSRYLRDLGKELQSGVPFRPRKFFSIDRVFRNETPDATHLCEFHQIEGMVIDKNLTLGDMIGLFEQFFAKIGITDIKFKPAYNPYTEPSMEIFSNHPVRGLVEVGNSGMFRPEMLLPMGIPEDVTVLAWGLSLERPTMIKYRVSNIRDLVGHEVDLRQVQKNPICRLNK</sequence>
<evidence type="ECO:0000256" key="3">
    <source>
        <dbReference type="ARBA" id="ARBA00006703"/>
    </source>
</evidence>
<evidence type="ECO:0000256" key="13">
    <source>
        <dbReference type="ARBA" id="ARBA00030612"/>
    </source>
</evidence>
<keyword evidence="10" id="KW-0460">Magnesium</keyword>
<dbReference type="PANTHER" id="PTHR11538:SF40">
    <property type="entry name" value="PHENYLALANINE--TRNA LIGASE ALPHA SUBUNIT"/>
    <property type="match status" value="1"/>
</dbReference>
<dbReference type="GO" id="GO:0005524">
    <property type="term" value="F:ATP binding"/>
    <property type="evidence" value="ECO:0007669"/>
    <property type="project" value="UniProtKB-KW"/>
</dbReference>
<comment type="subcellular location">
    <subcellularLocation>
        <location evidence="2">Cytoplasm</location>
    </subcellularLocation>
</comment>
<dbReference type="PROSITE" id="PS50862">
    <property type="entry name" value="AA_TRNA_LIGASE_II"/>
    <property type="match status" value="1"/>
</dbReference>
<dbReference type="FunFam" id="3.30.930.10:FF:000178">
    <property type="entry name" value="Phenylalanyl-tRNA synthetase subunit alpha"/>
    <property type="match status" value="1"/>
</dbReference>
<dbReference type="CDD" id="cd00496">
    <property type="entry name" value="PheRS_alpha_core"/>
    <property type="match status" value="1"/>
</dbReference>
<comment type="cofactor">
    <cofactor evidence="1">
        <name>Mg(2+)</name>
        <dbReference type="ChEBI" id="CHEBI:18420"/>
    </cofactor>
</comment>
<evidence type="ECO:0000256" key="11">
    <source>
        <dbReference type="ARBA" id="ARBA00022917"/>
    </source>
</evidence>
<evidence type="ECO:0000256" key="6">
    <source>
        <dbReference type="ARBA" id="ARBA00022598"/>
    </source>
</evidence>
<dbReference type="EC" id="6.1.1.20" evidence="4"/>
<keyword evidence="11" id="KW-0648">Protein biosynthesis</keyword>
<dbReference type="Pfam" id="PF01409">
    <property type="entry name" value="tRNA-synt_2d"/>
    <property type="match status" value="1"/>
</dbReference>
<keyword evidence="9" id="KW-0067">ATP-binding</keyword>
<proteinExistence type="inferred from homology"/>